<dbReference type="EMBL" id="BAABDO010000011">
    <property type="protein sequence ID" value="GAA4132602.1"/>
    <property type="molecule type" value="Genomic_DNA"/>
</dbReference>
<dbReference type="Pfam" id="PF12680">
    <property type="entry name" value="SnoaL_2"/>
    <property type="match status" value="1"/>
</dbReference>
<feature type="domain" description="SnoaL-like" evidence="1">
    <location>
        <begin position="41"/>
        <end position="126"/>
    </location>
</feature>
<evidence type="ECO:0000313" key="2">
    <source>
        <dbReference type="EMBL" id="GAA4132602.1"/>
    </source>
</evidence>
<accession>A0ABP7Y8Y8</accession>
<name>A0ABP7Y8Y8_9ACTN</name>
<organism evidence="2 3">
    <name type="scientific">Actinomadura keratinilytica</name>
    <dbReference type="NCBI Taxonomy" id="547461"/>
    <lineage>
        <taxon>Bacteria</taxon>
        <taxon>Bacillati</taxon>
        <taxon>Actinomycetota</taxon>
        <taxon>Actinomycetes</taxon>
        <taxon>Streptosporangiales</taxon>
        <taxon>Thermomonosporaceae</taxon>
        <taxon>Actinomadura</taxon>
    </lineage>
</organism>
<proteinExistence type="predicted"/>
<dbReference type="Proteomes" id="UP001500266">
    <property type="component" value="Unassembled WGS sequence"/>
</dbReference>
<dbReference type="SUPFAM" id="SSF54427">
    <property type="entry name" value="NTF2-like"/>
    <property type="match status" value="1"/>
</dbReference>
<evidence type="ECO:0000259" key="1">
    <source>
        <dbReference type="Pfam" id="PF12680"/>
    </source>
</evidence>
<protein>
    <recommendedName>
        <fullName evidence="1">SnoaL-like domain-containing protein</fullName>
    </recommendedName>
</protein>
<sequence length="139" mass="14596">MRRDRRVSGRRVGDVGGGAGRGVVGAAAGPGPAAGVDAAAQAYVDAVDRRDLDALVDAFAAGETVVDASRRISGRDAIRTWARNEVIGGTLRVLSIVERRGDGQKLLVHWAPSGAQGWRAHYDFTVSGGKIRTADLQYA</sequence>
<dbReference type="InterPro" id="IPR032710">
    <property type="entry name" value="NTF2-like_dom_sf"/>
</dbReference>
<gene>
    <name evidence="2" type="ORF">GCM10022416_12560</name>
</gene>
<dbReference type="Gene3D" id="3.10.450.50">
    <property type="match status" value="1"/>
</dbReference>
<dbReference type="InterPro" id="IPR037401">
    <property type="entry name" value="SnoaL-like"/>
</dbReference>
<comment type="caution">
    <text evidence="2">The sequence shown here is derived from an EMBL/GenBank/DDBJ whole genome shotgun (WGS) entry which is preliminary data.</text>
</comment>
<dbReference type="RefSeq" id="WP_345018284.1">
    <property type="nucleotide sequence ID" value="NZ_BAABDO010000011.1"/>
</dbReference>
<keyword evidence="3" id="KW-1185">Reference proteome</keyword>
<evidence type="ECO:0000313" key="3">
    <source>
        <dbReference type="Proteomes" id="UP001500266"/>
    </source>
</evidence>
<reference evidence="3" key="1">
    <citation type="journal article" date="2019" name="Int. J. Syst. Evol. Microbiol.">
        <title>The Global Catalogue of Microorganisms (GCM) 10K type strain sequencing project: providing services to taxonomists for standard genome sequencing and annotation.</title>
        <authorList>
            <consortium name="The Broad Institute Genomics Platform"/>
            <consortium name="The Broad Institute Genome Sequencing Center for Infectious Disease"/>
            <person name="Wu L."/>
            <person name="Ma J."/>
        </authorList>
    </citation>
    <scope>NUCLEOTIDE SEQUENCE [LARGE SCALE GENOMIC DNA]</scope>
    <source>
        <strain evidence="3">JCM 17316</strain>
    </source>
</reference>